<feature type="domain" description="Ppx/GppA phosphatase N-terminal" evidence="2">
    <location>
        <begin position="51"/>
        <end position="328"/>
    </location>
</feature>
<accession>A0A4Y8PAZ8</accession>
<evidence type="ECO:0000256" key="1">
    <source>
        <dbReference type="SAM" id="Phobius"/>
    </source>
</evidence>
<dbReference type="EMBL" id="LXQC01000143">
    <property type="protein sequence ID" value="TFE68160.1"/>
    <property type="molecule type" value="Genomic_DNA"/>
</dbReference>
<dbReference type="SUPFAM" id="SSF53067">
    <property type="entry name" value="Actin-like ATPase domain"/>
    <property type="match status" value="2"/>
</dbReference>
<dbReference type="InterPro" id="IPR050273">
    <property type="entry name" value="GppA/Ppx_hydrolase"/>
</dbReference>
<dbReference type="Gene3D" id="3.30.420.40">
    <property type="match status" value="1"/>
</dbReference>
<dbReference type="Gene3D" id="3.30.420.150">
    <property type="entry name" value="Exopolyphosphatase. Domain 2"/>
    <property type="match status" value="1"/>
</dbReference>
<dbReference type="InterPro" id="IPR043129">
    <property type="entry name" value="ATPase_NBD"/>
</dbReference>
<dbReference type="InterPro" id="IPR003695">
    <property type="entry name" value="Ppx_GppA_N"/>
</dbReference>
<protein>
    <submittedName>
        <fullName evidence="3">Exopolyphosphatase</fullName>
    </submittedName>
</protein>
<comment type="caution">
    <text evidence="3">The sequence shown here is derived from an EMBL/GenBank/DDBJ whole genome shotgun (WGS) entry which is preliminary data.</text>
</comment>
<sequence length="333" mass="37321">MIFPQQNQFIQKKERVIRYYPLVQDTKGFGVFDIGSNTIKFLAARPKSDNQLDYLLHLSYTTRLAEGLFFTGELSQEAIYRTLDILGLLRRRADELGLTHRIAAATSAVRDSKNRKNFLKQAEEILGHKIILLSGDDEAKLIYRGVSSDPLLQDKTDPLTVVDVGGGSSEWIRGKDKIPEYFLSLPLGAIRIKDRFIEGYPVGTKTVAKMLLCLEKQLQEQLKDIRIDCQGVIGTGGTISTMANIFQQSSKEDFLKTHLFPMDTDSILKKIEEFARYDLEKLRTVPGLPHNRTEIIIPGMAVVFGTLVVLGSSTIISSIRGLRYGLLDLLISG</sequence>
<dbReference type="Pfam" id="PF02541">
    <property type="entry name" value="Ppx-GppA"/>
    <property type="match status" value="1"/>
</dbReference>
<evidence type="ECO:0000313" key="3">
    <source>
        <dbReference type="EMBL" id="TFE68160.1"/>
    </source>
</evidence>
<dbReference type="PANTHER" id="PTHR30005">
    <property type="entry name" value="EXOPOLYPHOSPHATASE"/>
    <property type="match status" value="1"/>
</dbReference>
<dbReference type="GO" id="GO:0016462">
    <property type="term" value="F:pyrophosphatase activity"/>
    <property type="evidence" value="ECO:0007669"/>
    <property type="project" value="TreeGrafter"/>
</dbReference>
<gene>
    <name evidence="3" type="ORF">A7Q10_00530</name>
</gene>
<reference evidence="3 4" key="1">
    <citation type="submission" date="2016-05" db="EMBL/GenBank/DDBJ databases">
        <title>Diversity and Homogeneity among Thermoacidophilic Verrucomicrobia Methanotrophs Linked with Geographical Origin.</title>
        <authorList>
            <person name="Erikstad H.-A."/>
            <person name="Smestad N.B."/>
            <person name="Ceballos R.M."/>
            <person name="Birkeland N.-K."/>
        </authorList>
    </citation>
    <scope>NUCLEOTIDE SEQUENCE [LARGE SCALE GENOMIC DNA]</scope>
    <source>
        <strain evidence="3 4">Phi</strain>
    </source>
</reference>
<dbReference type="PANTHER" id="PTHR30005:SF0">
    <property type="entry name" value="RETROGRADE REGULATION PROTEIN 2"/>
    <property type="match status" value="1"/>
</dbReference>
<dbReference type="OrthoDB" id="9807195at2"/>
<keyword evidence="1" id="KW-1133">Transmembrane helix</keyword>
<dbReference type="RefSeq" id="WP_134440223.1">
    <property type="nucleotide sequence ID" value="NZ_LXQC01000143.1"/>
</dbReference>
<dbReference type="AlphaFoldDB" id="A0A4Y8PAZ8"/>
<evidence type="ECO:0000259" key="2">
    <source>
        <dbReference type="Pfam" id="PF02541"/>
    </source>
</evidence>
<feature type="transmembrane region" description="Helical" evidence="1">
    <location>
        <begin position="295"/>
        <end position="316"/>
    </location>
</feature>
<keyword evidence="1" id="KW-0472">Membrane</keyword>
<name>A0A4Y8PAZ8_9BACT</name>
<keyword evidence="4" id="KW-1185">Reference proteome</keyword>
<organism evidence="3 4">
    <name type="scientific">Methylacidiphilum caldifontis</name>
    <dbReference type="NCBI Taxonomy" id="2795386"/>
    <lineage>
        <taxon>Bacteria</taxon>
        <taxon>Pseudomonadati</taxon>
        <taxon>Verrucomicrobiota</taxon>
        <taxon>Methylacidiphilae</taxon>
        <taxon>Methylacidiphilales</taxon>
        <taxon>Methylacidiphilaceae</taxon>
        <taxon>Methylacidiphilum (ex Ratnadevi et al. 2023)</taxon>
    </lineage>
</organism>
<dbReference type="CDD" id="cd24054">
    <property type="entry name" value="ASKHA_NBD_AaPPX-GppA_MtPPX2-like"/>
    <property type="match status" value="1"/>
</dbReference>
<dbReference type="Proteomes" id="UP000297713">
    <property type="component" value="Unassembled WGS sequence"/>
</dbReference>
<evidence type="ECO:0000313" key="4">
    <source>
        <dbReference type="Proteomes" id="UP000297713"/>
    </source>
</evidence>
<keyword evidence="1" id="KW-0812">Transmembrane</keyword>
<proteinExistence type="predicted"/>